<comment type="caution">
    <text evidence="1">The sequence shown here is derived from an EMBL/GenBank/DDBJ whole genome shotgun (WGS) entry which is preliminary data.</text>
</comment>
<sequence length="95" mass="10837">MTEIPPSDKIAHFNVILFQKAMKLTKELAILSRSDTALGFSLGIEHAPRPSADNYFALDLWIHISKPQKFTDGYWWEDNVFRRTSGITVTILPDC</sequence>
<dbReference type="Proteomes" id="UP001054945">
    <property type="component" value="Unassembled WGS sequence"/>
</dbReference>
<dbReference type="EMBL" id="BPLR01017878">
    <property type="protein sequence ID" value="GIY95167.1"/>
    <property type="molecule type" value="Genomic_DNA"/>
</dbReference>
<proteinExistence type="predicted"/>
<keyword evidence="2" id="KW-1185">Reference proteome</keyword>
<evidence type="ECO:0000313" key="1">
    <source>
        <dbReference type="EMBL" id="GIY95167.1"/>
    </source>
</evidence>
<gene>
    <name evidence="1" type="ORF">CEXT_540671</name>
</gene>
<protein>
    <submittedName>
        <fullName evidence="1">Uncharacterized protein</fullName>
    </submittedName>
</protein>
<reference evidence="1 2" key="1">
    <citation type="submission" date="2021-06" db="EMBL/GenBank/DDBJ databases">
        <title>Caerostris extrusa draft genome.</title>
        <authorList>
            <person name="Kono N."/>
            <person name="Arakawa K."/>
        </authorList>
    </citation>
    <scope>NUCLEOTIDE SEQUENCE [LARGE SCALE GENOMIC DNA]</scope>
</reference>
<name>A0AAV4XJ42_CAEEX</name>
<evidence type="ECO:0000313" key="2">
    <source>
        <dbReference type="Proteomes" id="UP001054945"/>
    </source>
</evidence>
<dbReference type="AlphaFoldDB" id="A0AAV4XJ42"/>
<accession>A0AAV4XJ42</accession>
<organism evidence="1 2">
    <name type="scientific">Caerostris extrusa</name>
    <name type="common">Bark spider</name>
    <name type="synonym">Caerostris bankana</name>
    <dbReference type="NCBI Taxonomy" id="172846"/>
    <lineage>
        <taxon>Eukaryota</taxon>
        <taxon>Metazoa</taxon>
        <taxon>Ecdysozoa</taxon>
        <taxon>Arthropoda</taxon>
        <taxon>Chelicerata</taxon>
        <taxon>Arachnida</taxon>
        <taxon>Araneae</taxon>
        <taxon>Araneomorphae</taxon>
        <taxon>Entelegynae</taxon>
        <taxon>Araneoidea</taxon>
        <taxon>Araneidae</taxon>
        <taxon>Caerostris</taxon>
    </lineage>
</organism>